<accession>A0A1H9SL95</accession>
<reference evidence="3" key="1">
    <citation type="submission" date="2016-10" db="EMBL/GenBank/DDBJ databases">
        <authorList>
            <person name="de Groot N.N."/>
        </authorList>
    </citation>
    <scope>NUCLEOTIDE SEQUENCE [LARGE SCALE GENOMIC DNA]</scope>
    <source>
        <strain evidence="3">10nlg</strain>
    </source>
</reference>
<evidence type="ECO:0000256" key="1">
    <source>
        <dbReference type="SAM" id="SignalP"/>
    </source>
</evidence>
<dbReference type="OrthoDB" id="2885492at2"/>
<protein>
    <submittedName>
        <fullName evidence="2">Uncharacterized protein</fullName>
    </submittedName>
</protein>
<feature type="chain" id="PRO_5038529791" evidence="1">
    <location>
        <begin position="21"/>
        <end position="153"/>
    </location>
</feature>
<dbReference type="STRING" id="1464123.SAMN05444126_10757"/>
<dbReference type="Proteomes" id="UP000199318">
    <property type="component" value="Unassembled WGS sequence"/>
</dbReference>
<feature type="signal peptide" evidence="1">
    <location>
        <begin position="1"/>
        <end position="20"/>
    </location>
</feature>
<dbReference type="AlphaFoldDB" id="A0A1H9SL95"/>
<evidence type="ECO:0000313" key="2">
    <source>
        <dbReference type="EMBL" id="SER85800.1"/>
    </source>
</evidence>
<dbReference type="EMBL" id="FOGV01000007">
    <property type="protein sequence ID" value="SER85800.1"/>
    <property type="molecule type" value="Genomic_DNA"/>
</dbReference>
<proteinExistence type="predicted"/>
<keyword evidence="3" id="KW-1185">Reference proteome</keyword>
<evidence type="ECO:0000313" key="3">
    <source>
        <dbReference type="Proteomes" id="UP000199318"/>
    </source>
</evidence>
<gene>
    <name evidence="2" type="ORF">SAMN05444126_10757</name>
</gene>
<organism evidence="2 3">
    <name type="scientific">Salisediminibacterium halotolerans</name>
    <dbReference type="NCBI Taxonomy" id="517425"/>
    <lineage>
        <taxon>Bacteria</taxon>
        <taxon>Bacillati</taxon>
        <taxon>Bacillota</taxon>
        <taxon>Bacilli</taxon>
        <taxon>Bacillales</taxon>
        <taxon>Bacillaceae</taxon>
        <taxon>Salisediminibacterium</taxon>
    </lineage>
</organism>
<name>A0A1H9SL95_9BACI</name>
<dbReference type="RefSeq" id="WP_093072482.1">
    <property type="nucleotide sequence ID" value="NZ_FOGV01000007.1"/>
</dbReference>
<sequence length="153" mass="17602">MKLLLMLPLFLSVITFRACDAPDAHDEMSLSLDPSYTEGTLNLIPYMTYSGDEEETFHFGQYIAWVEEIRYDDDVIYEDDGEQLDVDQQSTLNDDDEVEGLGIEIETEPGEYEIDAVAVFYVPNGEENEETHEEYRHELTQTVEVRSDDENDA</sequence>
<comment type="caution">
    <text evidence="2">The sequence shown here is derived from an EMBL/GenBank/DDBJ whole genome shotgun (WGS) entry which is preliminary data.</text>
</comment>
<keyword evidence="1" id="KW-0732">Signal</keyword>